<proteinExistence type="predicted"/>
<comment type="caution">
    <text evidence="1">The sequence shown here is derived from an EMBL/GenBank/DDBJ whole genome shotgun (WGS) entry which is preliminary data.</text>
</comment>
<dbReference type="InterPro" id="IPR053851">
    <property type="entry name" value="DUF6929"/>
</dbReference>
<gene>
    <name evidence="1" type="ORF">RBU60_02770</name>
</gene>
<name>A0ABU0ZYN4_9FLAO</name>
<dbReference type="Proteomes" id="UP001230915">
    <property type="component" value="Unassembled WGS sequence"/>
</dbReference>
<reference evidence="1 2" key="1">
    <citation type="submission" date="2023-08" db="EMBL/GenBank/DDBJ databases">
        <title>Mesonia sp. MT50, isolated from deep-sea sediment of the Mariana Trench.</title>
        <authorList>
            <person name="Fu H."/>
        </authorList>
    </citation>
    <scope>NUCLEOTIDE SEQUENCE [LARGE SCALE GENOMIC DNA]</scope>
    <source>
        <strain evidence="1 2">MT50</strain>
    </source>
</reference>
<organism evidence="1 2">
    <name type="scientific">Mesonia profundi</name>
    <dbReference type="NCBI Taxonomy" id="3070998"/>
    <lineage>
        <taxon>Bacteria</taxon>
        <taxon>Pseudomonadati</taxon>
        <taxon>Bacteroidota</taxon>
        <taxon>Flavobacteriia</taxon>
        <taxon>Flavobacteriales</taxon>
        <taxon>Flavobacteriaceae</taxon>
        <taxon>Mesonia</taxon>
    </lineage>
</organism>
<sequence length="298" mass="33748">MRLLELNIEIESWQILKNVPSASGIVKVKEGFYVIGDDSPYVFHIDQNFDLLSTTPIYSSEKVQEDTIPKIDKPDFEAMEMISETQMLVFGSGSKFPERDVCVLVELGKEVRYTNYDISLFYHHLRNLTLMQGYELNIEALALNGDSLHLFNRGRNIIFSFSYKDFISYCKTGTDFPIPKTKLFSLPKINTLEAGFSGATTFKFKKKPYFIFTASIEDTPNAYEDGEVLGSFIGVIEIKNGEIATDFLVKKIPNPRFPLKVESVIVDKIISETQTDLVLVTDNDGAASEILKVRMTLK</sequence>
<dbReference type="RefSeq" id="WP_308863133.1">
    <property type="nucleotide sequence ID" value="NZ_JAVHUL010000004.1"/>
</dbReference>
<dbReference type="Pfam" id="PF22000">
    <property type="entry name" value="DUF6929"/>
    <property type="match status" value="1"/>
</dbReference>
<evidence type="ECO:0000313" key="1">
    <source>
        <dbReference type="EMBL" id="MDQ7916484.1"/>
    </source>
</evidence>
<dbReference type="EMBL" id="JAVHUL010000004">
    <property type="protein sequence ID" value="MDQ7916484.1"/>
    <property type="molecule type" value="Genomic_DNA"/>
</dbReference>
<evidence type="ECO:0000313" key="2">
    <source>
        <dbReference type="Proteomes" id="UP001230915"/>
    </source>
</evidence>
<keyword evidence="2" id="KW-1185">Reference proteome</keyword>
<accession>A0ABU0ZYN4</accession>
<protein>
    <submittedName>
        <fullName evidence="1">Uncharacterized protein</fullName>
    </submittedName>
</protein>